<dbReference type="RefSeq" id="WP_092159117.1">
    <property type="nucleotide sequence ID" value="NZ_FNGA01000002.1"/>
</dbReference>
<dbReference type="SUPFAM" id="SSF56762">
    <property type="entry name" value="HydB/Nqo4-like"/>
    <property type="match status" value="1"/>
</dbReference>
<dbReference type="EC" id="7.1.1.-" evidence="1"/>
<keyword evidence="1" id="KW-1003">Cell membrane</keyword>
<keyword evidence="1" id="KW-1278">Translocase</keyword>
<feature type="domain" description="NADH-quinone oxidoreductase subunit D" evidence="2">
    <location>
        <begin position="136"/>
        <end position="303"/>
    </location>
</feature>
<keyword evidence="1" id="KW-0874">Quinone</keyword>
<keyword evidence="1" id="KW-0520">NAD</keyword>
<dbReference type="OrthoDB" id="9801496at2"/>
<dbReference type="STRING" id="246191.SAMN05660337_1115"/>
<accession>A0A1G9EHD2</accession>
<protein>
    <recommendedName>
        <fullName evidence="1">NADH-quinone oxidoreductase subunit D</fullName>
        <ecNumber evidence="1">7.1.1.-</ecNumber>
    </recommendedName>
    <alternativeName>
        <fullName evidence="1">NADH dehydrogenase I subunit D</fullName>
    </alternativeName>
    <alternativeName>
        <fullName evidence="1">NDH-1 subunit D</fullName>
    </alternativeName>
</protein>
<dbReference type="PANTHER" id="PTHR11993:SF10">
    <property type="entry name" value="NADH DEHYDROGENASE [UBIQUINONE] IRON-SULFUR PROTEIN 2, MITOCHONDRIAL"/>
    <property type="match status" value="1"/>
</dbReference>
<keyword evidence="4" id="KW-1185">Reference proteome</keyword>
<comment type="subunit">
    <text evidence="1">NDH-1 is composed of 14 different subunits. Subunits NuoB, C, D, E, F, and G constitute the peripheral sector of the complex.</text>
</comment>
<keyword evidence="1" id="KW-0472">Membrane</keyword>
<comment type="subcellular location">
    <subcellularLocation>
        <location evidence="1">Cell membrane</location>
        <topology evidence="1">Peripheral membrane protein</topology>
        <orientation evidence="1">Cytoplasmic side</orientation>
    </subcellularLocation>
</comment>
<dbReference type="InterPro" id="IPR001135">
    <property type="entry name" value="NADH_Q_OxRdtase_suD"/>
</dbReference>
<evidence type="ECO:0000313" key="4">
    <source>
        <dbReference type="Proteomes" id="UP000199053"/>
    </source>
</evidence>
<dbReference type="GO" id="GO:0051287">
    <property type="term" value="F:NAD binding"/>
    <property type="evidence" value="ECO:0007669"/>
    <property type="project" value="InterPro"/>
</dbReference>
<dbReference type="GO" id="GO:0050136">
    <property type="term" value="F:NADH dehydrogenase (quinone) (non-electrogenic) activity"/>
    <property type="evidence" value="ECO:0007669"/>
    <property type="project" value="UniProtKB-UniRule"/>
</dbReference>
<sequence>MNAFPEGDFYTNHFEKGAKENTMILNMGPQHPSTHGVLRVILELDGEYIVRAEPVLGYLHRMHEKMAEVKTWVQYMPNMGRVDYLHPLAWNHAYVGAVEKLAGIEVPERAEFIRVITTELNRISSHLLWWGAYLLDLGAFTPIMYAFDDRERIMDMMQKPTGSRLTYSSFRIGGVVHDLDDGFLKECAELVPYLRSRLPIYKDLVTDNIILRKRLEEVGTMDKDMCLRYGATGPLIRGAGVKHDTRKAEPYSVYDRFDWDIPVYKEADSMARYMVRMDEIEQSLRIVEQAVAMIPEGEHIIKKSPKPAWKAPAGEAYFASEGARGKVGVHIVSNGSKTPYRVKLRAPGFSNLNLFAECAKGTMLADAVAILGSLDMVIPEIDR</sequence>
<dbReference type="EMBL" id="FNGA01000002">
    <property type="protein sequence ID" value="SDK75514.1"/>
    <property type="molecule type" value="Genomic_DNA"/>
</dbReference>
<dbReference type="PANTHER" id="PTHR11993">
    <property type="entry name" value="NADH-UBIQUINONE OXIDOREDUCTASE 49 KDA SUBUNIT"/>
    <property type="match status" value="1"/>
</dbReference>
<evidence type="ECO:0000313" key="3">
    <source>
        <dbReference type="EMBL" id="SDK75514.1"/>
    </source>
</evidence>
<comment type="function">
    <text evidence="1">NDH-1 shuttles electrons from NADH, via FMN and iron-sulfur (Fe-S) centers, to quinones in the respiratory chain. The immediate electron acceptor for the enzyme in this species is believed to be ubiquinone. Couples the redox reaction to proton translocation (for every two electrons transferred, four hydrogen ions are translocated across the cytoplasmic membrane), and thus conserves the redox energy in a proton gradient.</text>
</comment>
<dbReference type="AlphaFoldDB" id="A0A1G9EHD2"/>
<evidence type="ECO:0000259" key="2">
    <source>
        <dbReference type="Pfam" id="PF00346"/>
    </source>
</evidence>
<dbReference type="HAMAP" id="MF_01358">
    <property type="entry name" value="NDH1_NuoD"/>
    <property type="match status" value="1"/>
</dbReference>
<gene>
    <name evidence="1" type="primary">nuoD</name>
    <name evidence="3" type="ORF">SAMN05660337_1115</name>
</gene>
<dbReference type="Gene3D" id="1.10.645.10">
    <property type="entry name" value="Cytochrome-c3 Hydrogenase, chain B"/>
    <property type="match status" value="1"/>
</dbReference>
<dbReference type="InterPro" id="IPR029014">
    <property type="entry name" value="NiFe-Hase_large"/>
</dbReference>
<comment type="similarity">
    <text evidence="1">Belongs to the complex I 49 kDa subunit family.</text>
</comment>
<dbReference type="GO" id="GO:0048038">
    <property type="term" value="F:quinone binding"/>
    <property type="evidence" value="ECO:0007669"/>
    <property type="project" value="UniProtKB-KW"/>
</dbReference>
<organism evidence="3 4">
    <name type="scientific">Maridesulfovibrio ferrireducens</name>
    <dbReference type="NCBI Taxonomy" id="246191"/>
    <lineage>
        <taxon>Bacteria</taxon>
        <taxon>Pseudomonadati</taxon>
        <taxon>Thermodesulfobacteriota</taxon>
        <taxon>Desulfovibrionia</taxon>
        <taxon>Desulfovibrionales</taxon>
        <taxon>Desulfovibrionaceae</taxon>
        <taxon>Maridesulfovibrio</taxon>
    </lineage>
</organism>
<reference evidence="4" key="1">
    <citation type="submission" date="2016-10" db="EMBL/GenBank/DDBJ databases">
        <authorList>
            <person name="Varghese N."/>
            <person name="Submissions S."/>
        </authorList>
    </citation>
    <scope>NUCLEOTIDE SEQUENCE [LARGE SCALE GENOMIC DNA]</scope>
    <source>
        <strain evidence="4">DSM 16995</strain>
    </source>
</reference>
<feature type="domain" description="NADH-quinone oxidoreductase subunit D" evidence="2">
    <location>
        <begin position="309"/>
        <end position="383"/>
    </location>
</feature>
<proteinExistence type="inferred from homology"/>
<evidence type="ECO:0000256" key="1">
    <source>
        <dbReference type="HAMAP-Rule" id="MF_01358"/>
    </source>
</evidence>
<keyword evidence="1" id="KW-0830">Ubiquinone</keyword>
<dbReference type="GO" id="GO:0005886">
    <property type="term" value="C:plasma membrane"/>
    <property type="evidence" value="ECO:0007669"/>
    <property type="project" value="UniProtKB-SubCell"/>
</dbReference>
<dbReference type="InterPro" id="IPR022885">
    <property type="entry name" value="NDH1_su_D/H"/>
</dbReference>
<keyword evidence="1" id="KW-0813">Transport</keyword>
<comment type="catalytic activity">
    <reaction evidence="1">
        <text>a quinone + NADH + 5 H(+)(in) = a quinol + NAD(+) + 4 H(+)(out)</text>
        <dbReference type="Rhea" id="RHEA:57888"/>
        <dbReference type="ChEBI" id="CHEBI:15378"/>
        <dbReference type="ChEBI" id="CHEBI:24646"/>
        <dbReference type="ChEBI" id="CHEBI:57540"/>
        <dbReference type="ChEBI" id="CHEBI:57945"/>
        <dbReference type="ChEBI" id="CHEBI:132124"/>
    </reaction>
</comment>
<dbReference type="Pfam" id="PF00346">
    <property type="entry name" value="Complex1_49kDa"/>
    <property type="match status" value="2"/>
</dbReference>
<name>A0A1G9EHD2_9BACT</name>
<dbReference type="NCBIfam" id="NF004739">
    <property type="entry name" value="PRK06075.1"/>
    <property type="match status" value="1"/>
</dbReference>
<dbReference type="Proteomes" id="UP000199053">
    <property type="component" value="Unassembled WGS sequence"/>
</dbReference>